<name>A0A2G5H8T4_CERBT</name>
<reference evidence="1 2" key="1">
    <citation type="submission" date="2015-10" db="EMBL/GenBank/DDBJ databases">
        <title>The cercosporin biosynthetic gene cluster was horizontally transferred to several fungal lineages and shown to be expanded in Cercospora beticola based on microsynteny with recipient genomes.</title>
        <authorList>
            <person name="De Jonge R."/>
            <person name="Ebert M.K."/>
            <person name="Suttle J.C."/>
            <person name="Jurick Ii W.M."/>
            <person name="Secor G.A."/>
            <person name="Thomma B.P."/>
            <person name="Van De Peer Y."/>
            <person name="Bolton M.D."/>
        </authorList>
    </citation>
    <scope>NUCLEOTIDE SEQUENCE [LARGE SCALE GENOMIC DNA]</scope>
    <source>
        <strain evidence="1 2">09-40</strain>
    </source>
</reference>
<dbReference type="Proteomes" id="UP000230605">
    <property type="component" value="Chromosome 5"/>
</dbReference>
<protein>
    <submittedName>
        <fullName evidence="1">Uncharacterized protein</fullName>
    </submittedName>
</protein>
<organism evidence="1 2">
    <name type="scientific">Cercospora beticola</name>
    <name type="common">Sugarbeet leaf spot fungus</name>
    <dbReference type="NCBI Taxonomy" id="122368"/>
    <lineage>
        <taxon>Eukaryota</taxon>
        <taxon>Fungi</taxon>
        <taxon>Dikarya</taxon>
        <taxon>Ascomycota</taxon>
        <taxon>Pezizomycotina</taxon>
        <taxon>Dothideomycetes</taxon>
        <taxon>Dothideomycetidae</taxon>
        <taxon>Mycosphaerellales</taxon>
        <taxon>Mycosphaerellaceae</taxon>
        <taxon>Cercospora</taxon>
    </lineage>
</organism>
<accession>A0A2G5H8T4</accession>
<evidence type="ECO:0000313" key="1">
    <source>
        <dbReference type="EMBL" id="PIA88642.1"/>
    </source>
</evidence>
<gene>
    <name evidence="1" type="ORF">CB0940_07682</name>
</gene>
<comment type="caution">
    <text evidence="1">The sequence shown here is derived from an EMBL/GenBank/DDBJ whole genome shotgun (WGS) entry which is preliminary data.</text>
</comment>
<proteinExistence type="predicted"/>
<dbReference type="AlphaFoldDB" id="A0A2G5H8T4"/>
<sequence length="99" mass="10893">MQRHFFGGARNPLRLFAHNFVDHDFTSLPIHGEVQHGEVLPVQRIWHMLDNCCYLSNILPYVGRAPVGTNGGLGAQRGFAVCDAAIVGQAKEVLARLVV</sequence>
<evidence type="ECO:0000313" key="2">
    <source>
        <dbReference type="Proteomes" id="UP000230605"/>
    </source>
</evidence>
<dbReference type="EMBL" id="LKMD01000108">
    <property type="protein sequence ID" value="PIA88642.1"/>
    <property type="molecule type" value="Genomic_DNA"/>
</dbReference>